<dbReference type="PANTHER" id="PTHR45627">
    <property type="entry name" value="ADENYLATE CYCLASE TYPE 1"/>
    <property type="match status" value="1"/>
</dbReference>
<name>A0ABM5C6M5_VICPA</name>
<dbReference type="InterPro" id="IPR029787">
    <property type="entry name" value="Nucleotide_cyclase"/>
</dbReference>
<dbReference type="Proteomes" id="UP001652581">
    <property type="component" value="Chromosome 22"/>
</dbReference>
<evidence type="ECO:0000256" key="13">
    <source>
        <dbReference type="SAM" id="MobiDB-lite"/>
    </source>
</evidence>
<evidence type="ECO:0000256" key="11">
    <source>
        <dbReference type="ARBA" id="ARBA00023136"/>
    </source>
</evidence>
<keyword evidence="5" id="KW-0812">Transmembrane</keyword>
<keyword evidence="8" id="KW-0067">ATP-binding</keyword>
<comment type="subcellular location">
    <subcellularLocation>
        <location evidence="3">Membrane</location>
        <topology evidence="3">Multi-pass membrane protein</topology>
    </subcellularLocation>
</comment>
<gene>
    <name evidence="16" type="primary">LOC140688539</name>
</gene>
<evidence type="ECO:0000256" key="3">
    <source>
        <dbReference type="ARBA" id="ARBA00004141"/>
    </source>
</evidence>
<protein>
    <recommendedName>
        <fullName evidence="4">adenylate cyclase</fullName>
        <ecNumber evidence="4">4.6.1.1</ecNumber>
    </recommendedName>
</protein>
<reference evidence="16" key="1">
    <citation type="submission" date="2025-08" db="UniProtKB">
        <authorList>
            <consortium name="RefSeq"/>
        </authorList>
    </citation>
    <scope>IDENTIFICATION</scope>
</reference>
<comment type="cofactor">
    <cofactor evidence="2">
        <name>Mn(2+)</name>
        <dbReference type="ChEBI" id="CHEBI:29035"/>
    </cofactor>
</comment>
<evidence type="ECO:0000256" key="2">
    <source>
        <dbReference type="ARBA" id="ARBA00001936"/>
    </source>
</evidence>
<evidence type="ECO:0000259" key="14">
    <source>
        <dbReference type="PROSITE" id="PS50125"/>
    </source>
</evidence>
<feature type="region of interest" description="Disordered" evidence="13">
    <location>
        <begin position="45"/>
        <end position="108"/>
    </location>
</feature>
<evidence type="ECO:0000256" key="9">
    <source>
        <dbReference type="ARBA" id="ARBA00022842"/>
    </source>
</evidence>
<feature type="domain" description="Guanylate cyclase" evidence="14">
    <location>
        <begin position="144"/>
        <end position="215"/>
    </location>
</feature>
<accession>A0ABM5C6M5</accession>
<evidence type="ECO:0000256" key="12">
    <source>
        <dbReference type="ARBA" id="ARBA00023239"/>
    </source>
</evidence>
<comment type="catalytic activity">
    <reaction evidence="1">
        <text>ATP = 3',5'-cyclic AMP + diphosphate</text>
        <dbReference type="Rhea" id="RHEA:15389"/>
        <dbReference type="ChEBI" id="CHEBI:30616"/>
        <dbReference type="ChEBI" id="CHEBI:33019"/>
        <dbReference type="ChEBI" id="CHEBI:58165"/>
        <dbReference type="EC" id="4.6.1.1"/>
    </reaction>
</comment>
<keyword evidence="12" id="KW-0456">Lyase</keyword>
<dbReference type="Pfam" id="PF00211">
    <property type="entry name" value="Guanylate_cyc"/>
    <property type="match status" value="1"/>
</dbReference>
<dbReference type="PANTHER" id="PTHR45627:SF26">
    <property type="entry name" value="ADENYLATE CYCLASE TYPE 1"/>
    <property type="match status" value="1"/>
</dbReference>
<keyword evidence="11" id="KW-0472">Membrane</keyword>
<evidence type="ECO:0000256" key="7">
    <source>
        <dbReference type="ARBA" id="ARBA00022741"/>
    </source>
</evidence>
<keyword evidence="7" id="KW-0547">Nucleotide-binding</keyword>
<organism evidence="15 16">
    <name type="scientific">Vicugna pacos</name>
    <name type="common">Alpaca</name>
    <name type="synonym">Lama pacos</name>
    <dbReference type="NCBI Taxonomy" id="30538"/>
    <lineage>
        <taxon>Eukaryota</taxon>
        <taxon>Metazoa</taxon>
        <taxon>Chordata</taxon>
        <taxon>Craniata</taxon>
        <taxon>Vertebrata</taxon>
        <taxon>Euteleostomi</taxon>
        <taxon>Mammalia</taxon>
        <taxon>Eutheria</taxon>
        <taxon>Laurasiatheria</taxon>
        <taxon>Artiodactyla</taxon>
        <taxon>Tylopoda</taxon>
        <taxon>Camelidae</taxon>
        <taxon>Vicugna</taxon>
    </lineage>
</organism>
<evidence type="ECO:0000256" key="6">
    <source>
        <dbReference type="ARBA" id="ARBA00022723"/>
    </source>
</evidence>
<dbReference type="EC" id="4.6.1.1" evidence="4"/>
<dbReference type="InterPro" id="IPR001054">
    <property type="entry name" value="A/G_cyclase"/>
</dbReference>
<evidence type="ECO:0000256" key="10">
    <source>
        <dbReference type="ARBA" id="ARBA00022989"/>
    </source>
</evidence>
<evidence type="ECO:0000313" key="15">
    <source>
        <dbReference type="Proteomes" id="UP001652581"/>
    </source>
</evidence>
<dbReference type="RefSeq" id="XP_072804298.1">
    <property type="nucleotide sequence ID" value="XM_072948197.1"/>
</dbReference>
<keyword evidence="15" id="KW-1185">Reference proteome</keyword>
<proteinExistence type="predicted"/>
<evidence type="ECO:0000256" key="8">
    <source>
        <dbReference type="ARBA" id="ARBA00022840"/>
    </source>
</evidence>
<keyword evidence="9" id="KW-0460">Magnesium</keyword>
<evidence type="ECO:0000256" key="1">
    <source>
        <dbReference type="ARBA" id="ARBA00001593"/>
    </source>
</evidence>
<evidence type="ECO:0000256" key="4">
    <source>
        <dbReference type="ARBA" id="ARBA00012201"/>
    </source>
</evidence>
<evidence type="ECO:0000256" key="5">
    <source>
        <dbReference type="ARBA" id="ARBA00022692"/>
    </source>
</evidence>
<keyword evidence="6" id="KW-0479">Metal-binding</keyword>
<dbReference type="Gene3D" id="3.30.70.1230">
    <property type="entry name" value="Nucleotide cyclase"/>
    <property type="match status" value="1"/>
</dbReference>
<dbReference type="CDD" id="cd07302">
    <property type="entry name" value="CHD"/>
    <property type="match status" value="1"/>
</dbReference>
<dbReference type="PROSITE" id="PS50125">
    <property type="entry name" value="GUANYLATE_CYCLASE_2"/>
    <property type="match status" value="1"/>
</dbReference>
<dbReference type="GeneID" id="140688539"/>
<dbReference type="SUPFAM" id="SSF55073">
    <property type="entry name" value="Nucleotide cyclase"/>
    <property type="match status" value="1"/>
</dbReference>
<keyword evidence="10" id="KW-1133">Transmembrane helix</keyword>
<evidence type="ECO:0000313" key="16">
    <source>
        <dbReference type="RefSeq" id="XP_072804298.1"/>
    </source>
</evidence>
<sequence length="215" mass="22596">MSDRPSGYGLPSGGRCFETTVLWGLPRVRKAHVFMSAFSWEEDAVRSGGSASGGPGQWRVGDPAGPSPSRSDPSAGAPAESALRAGGGGGGARTRERAQSGRTLGGSRLLLDQLPEEERGLASGPPLAVASAAVAEQENRCCCIKILGDCYYCVSGLPQPKTDHTHCCVEMGLDMVDTIASVAEATEVDLNMHVGLHTRRVLCGVLGLRKWQYDV</sequence>